<sequence length="65" mass="6469">MRCSVGNTAAGAVVDGGILPSGLSGAGEGRVKIAFGGCGLGETRARAYAVNCKAVNRSRPDDPHP</sequence>
<reference evidence="1 2" key="1">
    <citation type="submission" date="2014-11" db="EMBL/GenBank/DDBJ databases">
        <title>Complete genome sequence of Pseudomonas putida S12 including megaplasmid pTTS12.</title>
        <authorList>
            <person name="Kuepper J."/>
            <person name="Ruijssenaars H.J."/>
            <person name="Blank L.M."/>
            <person name="de Winde J.H."/>
            <person name="Wierckx N."/>
        </authorList>
    </citation>
    <scope>NUCLEOTIDE SEQUENCE [LARGE SCALE GENOMIC DNA]</scope>
    <source>
        <strain evidence="1 2">S12</strain>
    </source>
</reference>
<dbReference type="AlphaFoldDB" id="A0AA34WRR8"/>
<proteinExistence type="predicted"/>
<name>A0AA34WRR8_PSEPU</name>
<organism evidence="1 2">
    <name type="scientific">Pseudomonas putida S12</name>
    <dbReference type="NCBI Taxonomy" id="1215087"/>
    <lineage>
        <taxon>Bacteria</taxon>
        <taxon>Pseudomonadati</taxon>
        <taxon>Pseudomonadota</taxon>
        <taxon>Gammaproteobacteria</taxon>
        <taxon>Pseudomonadales</taxon>
        <taxon>Pseudomonadaceae</taxon>
        <taxon>Pseudomonas</taxon>
    </lineage>
</organism>
<evidence type="ECO:0000313" key="1">
    <source>
        <dbReference type="EMBL" id="AJA14212.1"/>
    </source>
</evidence>
<gene>
    <name evidence="1" type="ORF">RPPX_12925</name>
</gene>
<protein>
    <submittedName>
        <fullName evidence="1">Uncharacterized protein</fullName>
    </submittedName>
</protein>
<reference evidence="1 2" key="2">
    <citation type="submission" date="2014-11" db="EMBL/GenBank/DDBJ databases">
        <title>Draft genome sequence of the solvent-tolerant Pseudomonas putida S12 including megaplasmid pTTS12.</title>
        <authorList>
            <person name="Wierckx N."/>
            <person name="Nijkamp J."/>
            <person name="Ballerstedt H."/>
            <person name="Siezen R.J."/>
            <person name="Wels M."/>
            <person name="de Ridder D."/>
            <person name="de Winde J.H."/>
            <person name="Ruijssenaars H.J."/>
        </authorList>
    </citation>
    <scope>NUCLEOTIDE SEQUENCE [LARGE SCALE GENOMIC DNA]</scope>
    <source>
        <strain evidence="1 2">S12</strain>
    </source>
</reference>
<dbReference type="EMBL" id="CP009974">
    <property type="protein sequence ID" value="AJA14212.1"/>
    <property type="molecule type" value="Genomic_DNA"/>
</dbReference>
<accession>A0AA34WRR8</accession>
<dbReference type="Proteomes" id="UP000017753">
    <property type="component" value="Chromosome"/>
</dbReference>
<evidence type="ECO:0000313" key="2">
    <source>
        <dbReference type="Proteomes" id="UP000017753"/>
    </source>
</evidence>